<evidence type="ECO:0000313" key="2">
    <source>
        <dbReference type="Proteomes" id="UP000093104"/>
    </source>
</evidence>
<sequence>MSLLPSFFMVNLGFAPLPPFITSALSEIEVETSVEGAAMFRLHIELSRTTTGDLDVLVFDLFRPMMPVRISLSFGLGLPLTLINGYIRDVQIHVGSEPGSARLEVVGADALGTLMGQVQTAFTWPNMPDDAIASAIFSKYAILPLAEATPLLRTTLDTTTTQRVRDNAFLEQLASKYGYQLYIQPDPLAGFNVGHFHPPITVAPAQGVLSIDFGSQSNLRSFQISNQMLKPATVLTSYVDPHTRMPVPVFASTPTELPMGLEPSIARMMPPAIEMDEVGDASSPAEKLVRAFGRVTQSNRTVSANGEVDGLKFGRPLQPGLPVLVRGAGRQHSGLYSVTSVTHRISRDAYTQSFQAMRNAVGLTGAEVFIDPLAPVT</sequence>
<evidence type="ECO:0000313" key="1">
    <source>
        <dbReference type="EMBL" id="OCR24173.1"/>
    </source>
</evidence>
<comment type="caution">
    <text evidence="1">The sequence shown here is derived from an EMBL/GenBank/DDBJ whole genome shotgun (WGS) entry which is preliminary data.</text>
</comment>
<evidence type="ECO:0008006" key="3">
    <source>
        <dbReference type="Google" id="ProtNLM"/>
    </source>
</evidence>
<dbReference type="AlphaFoldDB" id="A0A1C7Z303"/>
<organism evidence="1 2">
    <name type="scientific">Pseudomonas syringae</name>
    <dbReference type="NCBI Taxonomy" id="317"/>
    <lineage>
        <taxon>Bacteria</taxon>
        <taxon>Pseudomonadati</taxon>
        <taxon>Pseudomonadota</taxon>
        <taxon>Gammaproteobacteria</taxon>
        <taxon>Pseudomonadales</taxon>
        <taxon>Pseudomonadaceae</taxon>
        <taxon>Pseudomonas</taxon>
    </lineage>
</organism>
<dbReference type="OrthoDB" id="262740at2"/>
<reference evidence="1 2" key="1">
    <citation type="submission" date="2015-07" db="EMBL/GenBank/DDBJ databases">
        <title>Draft genome sequence of a diazotrophic, plant growth-promoting rhizobacterium of the Pseudomonas syringae complex.</title>
        <authorList>
            <person name="Patten C.L."/>
            <person name="Jeong H."/>
        </authorList>
    </citation>
    <scope>NUCLEOTIDE SEQUENCE [LARGE SCALE GENOMIC DNA]</scope>
    <source>
        <strain evidence="1 2">GR12-2</strain>
    </source>
</reference>
<proteinExistence type="predicted"/>
<name>A0A1C7Z303_PSESX</name>
<dbReference type="RefSeq" id="WP_065834050.1">
    <property type="nucleotide sequence ID" value="NZ_LGSI01000049.1"/>
</dbReference>
<protein>
    <recommendedName>
        <fullName evidence="3">Phage protein D</fullName>
    </recommendedName>
</protein>
<dbReference type="EMBL" id="LGSI01000049">
    <property type="protein sequence ID" value="OCR24173.1"/>
    <property type="molecule type" value="Genomic_DNA"/>
</dbReference>
<dbReference type="Proteomes" id="UP000093104">
    <property type="component" value="Unassembled WGS sequence"/>
</dbReference>
<dbReference type="SUPFAM" id="SSF69279">
    <property type="entry name" value="Phage tail proteins"/>
    <property type="match status" value="1"/>
</dbReference>
<gene>
    <name evidence="1" type="ORF">AFK24_15570</name>
</gene>
<accession>A0A1C7Z303</accession>